<dbReference type="Pfam" id="PF03184">
    <property type="entry name" value="DDE_1"/>
    <property type="match status" value="1"/>
</dbReference>
<dbReference type="InterPro" id="IPR004875">
    <property type="entry name" value="DDE_SF_endonuclease_dom"/>
</dbReference>
<reference evidence="3" key="1">
    <citation type="submission" date="2018-10" db="EMBL/GenBank/DDBJ databases">
        <title>Effector identification in a new, highly contiguous assembly of the strawberry crown rot pathogen Phytophthora cactorum.</title>
        <authorList>
            <person name="Armitage A.D."/>
            <person name="Nellist C.F."/>
            <person name="Bates H."/>
            <person name="Vickerstaff R.J."/>
            <person name="Harrison R.J."/>
        </authorList>
    </citation>
    <scope>NUCLEOTIDE SEQUENCE</scope>
    <source>
        <strain evidence="3">15-7</strain>
    </source>
</reference>
<dbReference type="SUPFAM" id="SSF46689">
    <property type="entry name" value="Homeodomain-like"/>
    <property type="match status" value="1"/>
</dbReference>
<evidence type="ECO:0000259" key="2">
    <source>
        <dbReference type="PROSITE" id="PS51253"/>
    </source>
</evidence>
<dbReference type="GO" id="GO:0003677">
    <property type="term" value="F:DNA binding"/>
    <property type="evidence" value="ECO:0007669"/>
    <property type="project" value="UniProtKB-KW"/>
</dbReference>
<dbReference type="VEuPathDB" id="FungiDB:PC110_g2441"/>
<evidence type="ECO:0000256" key="1">
    <source>
        <dbReference type="ARBA" id="ARBA00023125"/>
    </source>
</evidence>
<organism evidence="3 4">
    <name type="scientific">Phytophthora cactorum</name>
    <dbReference type="NCBI Taxonomy" id="29920"/>
    <lineage>
        <taxon>Eukaryota</taxon>
        <taxon>Sar</taxon>
        <taxon>Stramenopiles</taxon>
        <taxon>Oomycota</taxon>
        <taxon>Peronosporomycetes</taxon>
        <taxon>Peronosporales</taxon>
        <taxon>Peronosporaceae</taxon>
        <taxon>Phytophthora</taxon>
    </lineage>
</organism>
<evidence type="ECO:0000313" key="4">
    <source>
        <dbReference type="Proteomes" id="UP000735874"/>
    </source>
</evidence>
<evidence type="ECO:0000313" key="3">
    <source>
        <dbReference type="EMBL" id="KAG2850189.1"/>
    </source>
</evidence>
<dbReference type="PANTHER" id="PTHR19303">
    <property type="entry name" value="TRANSPOSON"/>
    <property type="match status" value="1"/>
</dbReference>
<dbReference type="InterPro" id="IPR050863">
    <property type="entry name" value="CenT-Element_Derived"/>
</dbReference>
<dbReference type="InterPro" id="IPR009057">
    <property type="entry name" value="Homeodomain-like_sf"/>
</dbReference>
<dbReference type="VEuPathDB" id="FungiDB:PC110_g22116"/>
<feature type="domain" description="HTH CENPB-type" evidence="2">
    <location>
        <begin position="66"/>
        <end position="142"/>
    </location>
</feature>
<dbReference type="Gene3D" id="1.10.10.60">
    <property type="entry name" value="Homeodomain-like"/>
    <property type="match status" value="1"/>
</dbReference>
<dbReference type="InterPro" id="IPR006600">
    <property type="entry name" value="HTH_CenpB_DNA-bd_dom"/>
</dbReference>
<comment type="caution">
    <text evidence="3">The sequence shown here is derived from an EMBL/GenBank/DDBJ whole genome shotgun (WGS) entry which is preliminary data.</text>
</comment>
<dbReference type="GO" id="GO:0005634">
    <property type="term" value="C:nucleus"/>
    <property type="evidence" value="ECO:0007669"/>
    <property type="project" value="TreeGrafter"/>
</dbReference>
<protein>
    <recommendedName>
        <fullName evidence="2">HTH CENPB-type domain-containing protein</fullName>
    </recommendedName>
</protein>
<sequence length="439" mass="49759">MPTRIPISIWRKQEVLRWIEEDGDGVPTRAIKHFSAKGWKLDGGSVRRWWRDRGQLLAADPASRRRAGGGRRPLSGAMEEALYDDVVAKRLKKEKVTRAWIGHMARVIFACQGTTSASPDGFMASPHWITGFMRRYGLSLRRRTNLTTLSDDKLVDRAVSYMTFLQSAKPTMDLHRTILMDETAVYFEDARNQTVDIIASRHVVVRSTGFSSMRIAAVLAVTATGKKLPPLLIWKGKALPSFYKIGGVYVAHQPRAWVDSKLLIRWIDLAFPLVDTGEGKYLVWDSMRAHISKEVKAKCAARNVSMCVILWGLTPYLQAGDIGIYKMFKDLLYMEINAWKESDKVEYTRFSNPRMPSVGVVCGWVKKAWRDTDCETVANSVAAAGFADHCMDWHVARHDVYGNRFREKWEASGEAEQDEGDFNLDELHDALDDIALIDE</sequence>
<keyword evidence="1" id="KW-0238">DNA-binding</keyword>
<dbReference type="Proteomes" id="UP000735874">
    <property type="component" value="Unassembled WGS sequence"/>
</dbReference>
<dbReference type="PROSITE" id="PS51253">
    <property type="entry name" value="HTH_CENPB"/>
    <property type="match status" value="1"/>
</dbReference>
<accession>A0A8T0YT70</accession>
<name>A0A8T0YT70_9STRA</name>
<proteinExistence type="predicted"/>
<dbReference type="EMBL" id="RCMG01000707">
    <property type="protein sequence ID" value="KAG2850189.1"/>
    <property type="molecule type" value="Genomic_DNA"/>
</dbReference>
<dbReference type="Pfam" id="PF03221">
    <property type="entry name" value="HTH_Tnp_Tc5"/>
    <property type="match status" value="1"/>
</dbReference>
<dbReference type="AlphaFoldDB" id="A0A8T0YT70"/>
<gene>
    <name evidence="3" type="ORF">PC113_g17005</name>
</gene>